<gene>
    <name evidence="2" type="ORF">MI149_04975</name>
</gene>
<accession>A0ABY3TLY0</accession>
<dbReference type="InterPro" id="IPR000212">
    <property type="entry name" value="DNA_helicase_UvrD/REP"/>
</dbReference>
<feature type="compositionally biased region" description="Basic residues" evidence="1">
    <location>
        <begin position="481"/>
        <end position="498"/>
    </location>
</feature>
<organism evidence="2 3">
    <name type="scientific">Mycolicibacterium crocinum</name>
    <dbReference type="NCBI Taxonomy" id="388459"/>
    <lineage>
        <taxon>Bacteria</taxon>
        <taxon>Bacillati</taxon>
        <taxon>Actinomycetota</taxon>
        <taxon>Actinomycetes</taxon>
        <taxon>Mycobacteriales</taxon>
        <taxon>Mycobacteriaceae</taxon>
        <taxon>Mycolicibacterium</taxon>
    </lineage>
</organism>
<dbReference type="EMBL" id="CP092362">
    <property type="protein sequence ID" value="ULN42476.2"/>
    <property type="molecule type" value="Genomic_DNA"/>
</dbReference>
<dbReference type="Pfam" id="PF13245">
    <property type="entry name" value="AAA_19"/>
    <property type="match status" value="1"/>
</dbReference>
<protein>
    <submittedName>
        <fullName evidence="2">AAA family ATPase</fullName>
    </submittedName>
</protein>
<dbReference type="Gene3D" id="3.40.50.300">
    <property type="entry name" value="P-loop containing nucleotide triphosphate hydrolases"/>
    <property type="match status" value="2"/>
</dbReference>
<dbReference type="InterPro" id="IPR027417">
    <property type="entry name" value="P-loop_NTPase"/>
</dbReference>
<dbReference type="PANTHER" id="PTHR11070">
    <property type="entry name" value="UVRD / RECB / PCRA DNA HELICASE FAMILY MEMBER"/>
    <property type="match status" value="1"/>
</dbReference>
<keyword evidence="3" id="KW-1185">Reference proteome</keyword>
<name>A0ABY3TLY0_9MYCO</name>
<evidence type="ECO:0000256" key="1">
    <source>
        <dbReference type="SAM" id="MobiDB-lite"/>
    </source>
</evidence>
<reference evidence="2" key="1">
    <citation type="submission" date="2022-08" db="EMBL/GenBank/DDBJ databases">
        <title>Whole genome sequencing of non-tuberculosis mycobacteria type-strains.</title>
        <authorList>
            <person name="Igarashi Y."/>
            <person name="Osugi A."/>
            <person name="Mitarai S."/>
        </authorList>
    </citation>
    <scope>NUCLEOTIDE SEQUENCE</scope>
    <source>
        <strain evidence="2">JCM 16369</strain>
    </source>
</reference>
<dbReference type="PANTHER" id="PTHR11070:SF2">
    <property type="entry name" value="ATP-DEPENDENT DNA HELICASE SRS2"/>
    <property type="match status" value="1"/>
</dbReference>
<dbReference type="SUPFAM" id="SSF52540">
    <property type="entry name" value="P-loop containing nucleoside triphosphate hydrolases"/>
    <property type="match status" value="1"/>
</dbReference>
<dbReference type="Proteomes" id="UP001055337">
    <property type="component" value="Chromosome"/>
</dbReference>
<dbReference type="RefSeq" id="WP_262871738.1">
    <property type="nucleotide sequence ID" value="NZ_CP092362.2"/>
</dbReference>
<proteinExistence type="predicted"/>
<feature type="region of interest" description="Disordered" evidence="1">
    <location>
        <begin position="462"/>
        <end position="514"/>
    </location>
</feature>
<sequence length="514" mass="56621">MRAEPLLRSRLKAPRKERLSQVLATLQPEQYRLITAPASDSIIIEGGPGTGKTIIASHRAAYFIHDDPNTPTTCDGDIILIGPTPEYCKHVSEVIHELTGDSPRVKVVALTDLNDLPLQRRNKVPSELNHVSAGDKNMSSRLPKSLRGTKTSIPALVHAARVQLTAGRDMRLTVAKVYEFVRGNGSAGRPLTQEFAWRNYLRTLPSYTQAQSNRSLSWLLESIEHSLGPFAAPNAAVHPVAEEPRNLASPIRHVIVDEAQDLTASDWLSLRAIGHEGGWTIIGDLDQRRADNTFRHWTSVLKAVGLPGTTPCSTLQRGYRSTIPILEFAHRLLPRDTYRPIALQTDGPAPRIVETIREHVAGTVIQQIDRLVSQYPAGTIAVITTTPGLINTRLKRDPQRPNVKVLGVNQARGLEFDGVIVVEPADFPHNDRRQGPLYTALTRPNRELVVVHTKVLPLELQSGPRAAVRPTATNKPTRAATPRRRAKATKPKLRRLPKPGKSVRGQPGAPDQTP</sequence>
<evidence type="ECO:0000313" key="3">
    <source>
        <dbReference type="Proteomes" id="UP001055337"/>
    </source>
</evidence>
<feature type="compositionally biased region" description="Low complexity" evidence="1">
    <location>
        <begin position="469"/>
        <end position="480"/>
    </location>
</feature>
<evidence type="ECO:0000313" key="2">
    <source>
        <dbReference type="EMBL" id="ULN42476.2"/>
    </source>
</evidence>